<feature type="chain" id="PRO_5017445606" description="DUF2059 domain-containing protein" evidence="1">
    <location>
        <begin position="29"/>
        <end position="178"/>
    </location>
</feature>
<gene>
    <name evidence="3" type="ORF">SAMN03080618_01273</name>
</gene>
<feature type="domain" description="DUF2059" evidence="2">
    <location>
        <begin position="95"/>
        <end position="152"/>
    </location>
</feature>
<evidence type="ECO:0000259" key="2">
    <source>
        <dbReference type="Pfam" id="PF09832"/>
    </source>
</evidence>
<dbReference type="InterPro" id="IPR018637">
    <property type="entry name" value="DUF2059"/>
</dbReference>
<proteinExistence type="predicted"/>
<evidence type="ECO:0000256" key="1">
    <source>
        <dbReference type="SAM" id="SignalP"/>
    </source>
</evidence>
<organism evidence="3 4">
    <name type="scientific">Aquamicrobium aerolatum DSM 21857</name>
    <dbReference type="NCBI Taxonomy" id="1121003"/>
    <lineage>
        <taxon>Bacteria</taxon>
        <taxon>Pseudomonadati</taxon>
        <taxon>Pseudomonadota</taxon>
        <taxon>Alphaproteobacteria</taxon>
        <taxon>Hyphomicrobiales</taxon>
        <taxon>Phyllobacteriaceae</taxon>
        <taxon>Aerobium</taxon>
    </lineage>
</organism>
<sequence>MKLVNRSRRMAAVAGTVALLALSLPASAQEVSESHLAAARAAIAATGVTLEFDAILPQAVGALKGELIQKNPDLQAEINRIVDQTALALAARRGDLEKEAALAYARVFSETELKDISTFYQSESGKKLMNDGPIAGREILKAAEIWQRGIGRDLAQQVGEQLQKIAPAAAEAPAATGN</sequence>
<name>A0A1I3KVT0_9HYPH</name>
<accession>A0A1I3KVT0</accession>
<evidence type="ECO:0000313" key="4">
    <source>
        <dbReference type="Proteomes" id="UP000242763"/>
    </source>
</evidence>
<dbReference type="EMBL" id="FORF01000006">
    <property type="protein sequence ID" value="SFI76536.1"/>
    <property type="molecule type" value="Genomic_DNA"/>
</dbReference>
<dbReference type="Proteomes" id="UP000242763">
    <property type="component" value="Unassembled WGS sequence"/>
</dbReference>
<protein>
    <recommendedName>
        <fullName evidence="2">DUF2059 domain-containing protein</fullName>
    </recommendedName>
</protein>
<dbReference type="AlphaFoldDB" id="A0A1I3KVT0"/>
<dbReference type="OrthoDB" id="5510290at2"/>
<keyword evidence="1" id="KW-0732">Signal</keyword>
<feature type="signal peptide" evidence="1">
    <location>
        <begin position="1"/>
        <end position="28"/>
    </location>
</feature>
<reference evidence="4" key="1">
    <citation type="submission" date="2016-10" db="EMBL/GenBank/DDBJ databases">
        <authorList>
            <person name="Varghese N."/>
            <person name="Submissions S."/>
        </authorList>
    </citation>
    <scope>NUCLEOTIDE SEQUENCE [LARGE SCALE GENOMIC DNA]</scope>
    <source>
        <strain evidence="4">DSM 21857</strain>
    </source>
</reference>
<evidence type="ECO:0000313" key="3">
    <source>
        <dbReference type="EMBL" id="SFI76536.1"/>
    </source>
</evidence>
<dbReference type="STRING" id="1121003.SAMN03080618_01273"/>
<dbReference type="Pfam" id="PF09832">
    <property type="entry name" value="DUF2059"/>
    <property type="match status" value="1"/>
</dbReference>
<dbReference type="RefSeq" id="WP_091519990.1">
    <property type="nucleotide sequence ID" value="NZ_FORF01000006.1"/>
</dbReference>
<keyword evidence="4" id="KW-1185">Reference proteome</keyword>